<evidence type="ECO:0000313" key="1">
    <source>
        <dbReference type="EMBL" id="OUR96605.1"/>
    </source>
</evidence>
<protein>
    <submittedName>
        <fullName evidence="1">Uncharacterized protein</fullName>
    </submittedName>
</protein>
<proteinExistence type="predicted"/>
<accession>A0A1Y5F783</accession>
<reference evidence="2" key="1">
    <citation type="journal article" date="2017" name="Proc. Natl. Acad. Sci. U.S.A.">
        <title>Simulation of Deepwater Horizon oil plume reveals substrate specialization within a complex community of hydrocarbon-degraders.</title>
        <authorList>
            <person name="Hu P."/>
            <person name="Dubinsky E.A."/>
            <person name="Probst A.J."/>
            <person name="Wang J."/>
            <person name="Sieber C.M.K."/>
            <person name="Tom L.M."/>
            <person name="Gardinali P."/>
            <person name="Banfield J.F."/>
            <person name="Atlas R.M."/>
            <person name="Andersen G.L."/>
        </authorList>
    </citation>
    <scope>NUCLEOTIDE SEQUENCE [LARGE SCALE GENOMIC DNA]</scope>
</reference>
<sequence length="138" mass="16170">MSQHGQFLFFLAPQGHKEQLLKEISLKFKGLTLNYTNEEFLTFKNQTNEFSLDHLSKIALKHCKILGLCLGPFDRAQENEVIEDFLTDYQISSYTIQRWSLKKELPFGDTPILNNFVFDIIELSEDRCWIGIHIHSNF</sequence>
<gene>
    <name evidence="1" type="ORF">A9Q84_09675</name>
</gene>
<dbReference type="EMBL" id="MAAO01000006">
    <property type="protein sequence ID" value="OUR96605.1"/>
    <property type="molecule type" value="Genomic_DNA"/>
</dbReference>
<comment type="caution">
    <text evidence="1">The sequence shown here is derived from an EMBL/GenBank/DDBJ whole genome shotgun (WGS) entry which is preliminary data.</text>
</comment>
<name>A0A1Y5F783_9BACT</name>
<organism evidence="1 2">
    <name type="scientific">Halobacteriovorax marinus</name>
    <dbReference type="NCBI Taxonomy" id="97084"/>
    <lineage>
        <taxon>Bacteria</taxon>
        <taxon>Pseudomonadati</taxon>
        <taxon>Bdellovibrionota</taxon>
        <taxon>Bacteriovoracia</taxon>
        <taxon>Bacteriovoracales</taxon>
        <taxon>Halobacteriovoraceae</taxon>
        <taxon>Halobacteriovorax</taxon>
    </lineage>
</organism>
<dbReference type="Proteomes" id="UP000196531">
    <property type="component" value="Unassembled WGS sequence"/>
</dbReference>
<evidence type="ECO:0000313" key="2">
    <source>
        <dbReference type="Proteomes" id="UP000196531"/>
    </source>
</evidence>
<dbReference type="AlphaFoldDB" id="A0A1Y5F783"/>